<evidence type="ECO:0000256" key="2">
    <source>
        <dbReference type="ARBA" id="ARBA00010699"/>
    </source>
</evidence>
<dbReference type="PANTHER" id="PTHR11138">
    <property type="entry name" value="METHIONYL-TRNA FORMYLTRANSFERASE"/>
    <property type="match status" value="1"/>
</dbReference>
<dbReference type="Pfam" id="PF02911">
    <property type="entry name" value="Formyl_trans_C"/>
    <property type="match status" value="1"/>
</dbReference>
<dbReference type="InterPro" id="IPR005794">
    <property type="entry name" value="Fmt"/>
</dbReference>
<keyword evidence="6 8" id="KW-0648">Protein biosynthesis</keyword>
<dbReference type="FunFam" id="3.10.25.10:FF:000003">
    <property type="entry name" value="Methionyl-tRNA formyltransferase"/>
    <property type="match status" value="1"/>
</dbReference>
<dbReference type="HAMAP" id="MF_00182">
    <property type="entry name" value="Formyl_trans"/>
    <property type="match status" value="1"/>
</dbReference>
<evidence type="ECO:0000256" key="4">
    <source>
        <dbReference type="ARBA" id="ARBA00016014"/>
    </source>
</evidence>
<evidence type="ECO:0000256" key="3">
    <source>
        <dbReference type="ARBA" id="ARBA00012261"/>
    </source>
</evidence>
<keyword evidence="12" id="KW-1185">Reference proteome</keyword>
<dbReference type="InterPro" id="IPR041711">
    <property type="entry name" value="Met-tRNA-FMT_N"/>
</dbReference>
<feature type="binding site" evidence="8">
    <location>
        <begin position="110"/>
        <end position="113"/>
    </location>
    <ligand>
        <name>(6S)-5,6,7,8-tetrahydrofolate</name>
        <dbReference type="ChEBI" id="CHEBI:57453"/>
    </ligand>
</feature>
<dbReference type="Gene3D" id="3.40.50.170">
    <property type="entry name" value="Formyl transferase, N-terminal domain"/>
    <property type="match status" value="1"/>
</dbReference>
<dbReference type="InterPro" id="IPR037022">
    <property type="entry name" value="Formyl_trans_C_sf"/>
</dbReference>
<dbReference type="SUPFAM" id="SSF50486">
    <property type="entry name" value="FMT C-terminal domain-like"/>
    <property type="match status" value="1"/>
</dbReference>
<proteinExistence type="inferred from homology"/>
<reference evidence="11 12" key="1">
    <citation type="submission" date="2014-06" db="EMBL/GenBank/DDBJ databases">
        <title>Draft genome sequence of Bacillus gaemokensis JCM 15801 (MCCC 1A00707).</title>
        <authorList>
            <person name="Lai Q."/>
            <person name="Liu Y."/>
            <person name="Shao Z."/>
        </authorList>
    </citation>
    <scope>NUCLEOTIDE SEQUENCE [LARGE SCALE GENOMIC DNA]</scope>
    <source>
        <strain evidence="11 12">JCM 15801</strain>
    </source>
</reference>
<dbReference type="PANTHER" id="PTHR11138:SF5">
    <property type="entry name" value="METHIONYL-TRNA FORMYLTRANSFERASE, MITOCHONDRIAL"/>
    <property type="match status" value="1"/>
</dbReference>
<dbReference type="NCBIfam" id="TIGR00460">
    <property type="entry name" value="fmt"/>
    <property type="match status" value="1"/>
</dbReference>
<dbReference type="InterPro" id="IPR005793">
    <property type="entry name" value="Formyl_trans_C"/>
</dbReference>
<dbReference type="InterPro" id="IPR044135">
    <property type="entry name" value="Met-tRNA-FMT_C"/>
</dbReference>
<evidence type="ECO:0000259" key="10">
    <source>
        <dbReference type="Pfam" id="PF02911"/>
    </source>
</evidence>
<protein>
    <recommendedName>
        <fullName evidence="4 8">Methionyl-tRNA formyltransferase</fullName>
        <ecNumber evidence="3 8">2.1.2.9</ecNumber>
    </recommendedName>
</protein>
<dbReference type="EC" id="2.1.2.9" evidence="3 8"/>
<evidence type="ECO:0000259" key="9">
    <source>
        <dbReference type="Pfam" id="PF00551"/>
    </source>
</evidence>
<comment type="catalytic activity">
    <reaction evidence="7 8">
        <text>L-methionyl-tRNA(fMet) + (6R)-10-formyltetrahydrofolate = N-formyl-L-methionyl-tRNA(fMet) + (6S)-5,6,7,8-tetrahydrofolate + H(+)</text>
        <dbReference type="Rhea" id="RHEA:24380"/>
        <dbReference type="Rhea" id="RHEA-COMP:9952"/>
        <dbReference type="Rhea" id="RHEA-COMP:9953"/>
        <dbReference type="ChEBI" id="CHEBI:15378"/>
        <dbReference type="ChEBI" id="CHEBI:57453"/>
        <dbReference type="ChEBI" id="CHEBI:78530"/>
        <dbReference type="ChEBI" id="CHEBI:78844"/>
        <dbReference type="ChEBI" id="CHEBI:195366"/>
        <dbReference type="EC" id="2.1.2.9"/>
    </reaction>
</comment>
<dbReference type="GO" id="GO:0004479">
    <property type="term" value="F:methionyl-tRNA formyltransferase activity"/>
    <property type="evidence" value="ECO:0007669"/>
    <property type="project" value="UniProtKB-UniRule"/>
</dbReference>
<dbReference type="STRING" id="574375.AZF08_00840"/>
<dbReference type="CDD" id="cd08646">
    <property type="entry name" value="FMT_core_Met-tRNA-FMT_N"/>
    <property type="match status" value="1"/>
</dbReference>
<dbReference type="InterPro" id="IPR036477">
    <property type="entry name" value="Formyl_transf_N_sf"/>
</dbReference>
<name>A0A073KET6_9BACI</name>
<dbReference type="GO" id="GO:0005829">
    <property type="term" value="C:cytosol"/>
    <property type="evidence" value="ECO:0007669"/>
    <property type="project" value="TreeGrafter"/>
</dbReference>
<organism evidence="11 12">
    <name type="scientific">Bacillus gaemokensis</name>
    <dbReference type="NCBI Taxonomy" id="574375"/>
    <lineage>
        <taxon>Bacteria</taxon>
        <taxon>Bacillati</taxon>
        <taxon>Bacillota</taxon>
        <taxon>Bacilli</taxon>
        <taxon>Bacillales</taxon>
        <taxon>Bacillaceae</taxon>
        <taxon>Bacillus</taxon>
        <taxon>Bacillus cereus group</taxon>
    </lineage>
</organism>
<accession>A0A073KET6</accession>
<dbReference type="OrthoDB" id="9802815at2"/>
<comment type="function">
    <text evidence="1 8">Attaches a formyl group to the free amino group of methionyl-tRNA(fMet). The formyl group appears to play a dual role in the initiator identity of N-formylmethionyl-tRNA by promoting its recognition by IF2 and preventing the misappropriation of this tRNA by the elongation apparatus.</text>
</comment>
<evidence type="ECO:0000256" key="1">
    <source>
        <dbReference type="ARBA" id="ARBA00002606"/>
    </source>
</evidence>
<dbReference type="EMBL" id="JOTM01000001">
    <property type="protein sequence ID" value="KEK25794.1"/>
    <property type="molecule type" value="Genomic_DNA"/>
</dbReference>
<comment type="caution">
    <text evidence="11">The sequence shown here is derived from an EMBL/GenBank/DDBJ whole genome shotgun (WGS) entry which is preliminary data.</text>
</comment>
<feature type="domain" description="Formyl transferase C-terminal" evidence="10">
    <location>
        <begin position="204"/>
        <end position="302"/>
    </location>
</feature>
<gene>
    <name evidence="8" type="primary">fmt</name>
    <name evidence="11" type="ORF">BAGA_00735</name>
</gene>
<evidence type="ECO:0000256" key="6">
    <source>
        <dbReference type="ARBA" id="ARBA00022917"/>
    </source>
</evidence>
<comment type="similarity">
    <text evidence="2 8">Belongs to the Fmt family.</text>
</comment>
<dbReference type="eggNOG" id="COG0223">
    <property type="taxonomic scope" value="Bacteria"/>
</dbReference>
<dbReference type="FunFam" id="3.40.50.170:FF:000004">
    <property type="entry name" value="Methionyl-tRNA formyltransferase"/>
    <property type="match status" value="1"/>
</dbReference>
<dbReference type="PROSITE" id="PS00373">
    <property type="entry name" value="GART"/>
    <property type="match status" value="1"/>
</dbReference>
<evidence type="ECO:0000313" key="12">
    <source>
        <dbReference type="Proteomes" id="UP000027778"/>
    </source>
</evidence>
<dbReference type="InterPro" id="IPR011034">
    <property type="entry name" value="Formyl_transferase-like_C_sf"/>
</dbReference>
<dbReference type="SUPFAM" id="SSF53328">
    <property type="entry name" value="Formyltransferase"/>
    <property type="match status" value="1"/>
</dbReference>
<sequence>MVKVVFMGTPDFSVPVLRRLIEDGYDIIGVVTQPDRPVGRKKVMTPTPVKVEAEKHGIPVLQPLKIREKDEYEKVLALQPDLIVTAAFGQIVPNEILEAPKYGCINVHASLLPELRGGAPIHYSIMQGKEKTGITIMYMVEKLDAGDILTQVEVEIEERETTGSLFDKLSEAGAHLLSKTVPLLIQGKLEPIKQNEDEVTFAYNIKREQEKIDWTKTGEEVYNHIRGLNPWPVAYTTLAGQVVKVWWGEKVPVTVKAEAGSIVAIEEDGFVVATGNETGIKITELQPSGKKRMDCAQFLRGTKPEIGTKLGEDA</sequence>
<feature type="domain" description="Formyl transferase N-terminal" evidence="9">
    <location>
        <begin position="3"/>
        <end position="180"/>
    </location>
</feature>
<dbReference type="Pfam" id="PF00551">
    <property type="entry name" value="Formyl_trans_N"/>
    <property type="match status" value="1"/>
</dbReference>
<dbReference type="CDD" id="cd08704">
    <property type="entry name" value="Met_tRNA_FMT_C"/>
    <property type="match status" value="1"/>
</dbReference>
<dbReference type="Proteomes" id="UP000027778">
    <property type="component" value="Unassembled WGS sequence"/>
</dbReference>
<dbReference type="AlphaFoldDB" id="A0A073KET6"/>
<evidence type="ECO:0000256" key="5">
    <source>
        <dbReference type="ARBA" id="ARBA00022679"/>
    </source>
</evidence>
<dbReference type="InterPro" id="IPR002376">
    <property type="entry name" value="Formyl_transf_N"/>
</dbReference>
<keyword evidence="5 8" id="KW-0808">Transferase</keyword>
<evidence type="ECO:0000313" key="11">
    <source>
        <dbReference type="EMBL" id="KEK25794.1"/>
    </source>
</evidence>
<dbReference type="InterPro" id="IPR001555">
    <property type="entry name" value="GART_AS"/>
</dbReference>
<dbReference type="RefSeq" id="WP_033672133.1">
    <property type="nucleotide sequence ID" value="NZ_JOTM01000001.1"/>
</dbReference>
<evidence type="ECO:0000256" key="7">
    <source>
        <dbReference type="ARBA" id="ARBA00048558"/>
    </source>
</evidence>
<evidence type="ECO:0000256" key="8">
    <source>
        <dbReference type="HAMAP-Rule" id="MF_00182"/>
    </source>
</evidence>
<dbReference type="Gene3D" id="3.10.25.10">
    <property type="entry name" value="Formyl transferase, C-terminal domain"/>
    <property type="match status" value="1"/>
</dbReference>